<dbReference type="AlphaFoldDB" id="A0A2T5I5E0"/>
<comment type="caution">
    <text evidence="1">The sequence shown here is derived from an EMBL/GenBank/DDBJ whole genome shotgun (WGS) entry which is preliminary data.</text>
</comment>
<proteinExistence type="predicted"/>
<gene>
    <name evidence="1" type="ORF">C8R28_105812</name>
</gene>
<reference evidence="1 2" key="1">
    <citation type="submission" date="2018-04" db="EMBL/GenBank/DDBJ databases">
        <title>Active sludge and wastewater microbial communities from Klosterneuburg, Austria.</title>
        <authorList>
            <person name="Wagner M."/>
        </authorList>
    </citation>
    <scope>NUCLEOTIDE SEQUENCE [LARGE SCALE GENOMIC DNA]</scope>
    <source>
        <strain evidence="1 2">Nm4</strain>
    </source>
</reference>
<organism evidence="1 2">
    <name type="scientific">Nitrosomonas ureae</name>
    <dbReference type="NCBI Taxonomy" id="44577"/>
    <lineage>
        <taxon>Bacteria</taxon>
        <taxon>Pseudomonadati</taxon>
        <taxon>Pseudomonadota</taxon>
        <taxon>Betaproteobacteria</taxon>
        <taxon>Nitrosomonadales</taxon>
        <taxon>Nitrosomonadaceae</taxon>
        <taxon>Nitrosomonas</taxon>
    </lineage>
</organism>
<sequence length="32" mass="3823">MKKMSAKRGQLQLEADVRRPKKDRFTALMLFK</sequence>
<evidence type="ECO:0000313" key="1">
    <source>
        <dbReference type="EMBL" id="PTQ79047.1"/>
    </source>
</evidence>
<dbReference type="EMBL" id="QAOL01000058">
    <property type="protein sequence ID" value="PTQ79047.1"/>
    <property type="molecule type" value="Genomic_DNA"/>
</dbReference>
<accession>A0A2T5I5E0</accession>
<name>A0A2T5I5E0_9PROT</name>
<protein>
    <submittedName>
        <fullName evidence="1">Uncharacterized protein</fullName>
    </submittedName>
</protein>
<evidence type="ECO:0000313" key="2">
    <source>
        <dbReference type="Proteomes" id="UP000244110"/>
    </source>
</evidence>
<dbReference type="Proteomes" id="UP000244110">
    <property type="component" value="Unassembled WGS sequence"/>
</dbReference>